<protein>
    <recommendedName>
        <fullName evidence="4">Transmembrane protein</fullName>
    </recommendedName>
</protein>
<keyword evidence="1" id="KW-0812">Transmembrane</keyword>
<dbReference type="Proteomes" id="UP001451303">
    <property type="component" value="Unassembled WGS sequence"/>
</dbReference>
<keyword evidence="3" id="KW-1185">Reference proteome</keyword>
<gene>
    <name evidence="2" type="ORF">QR685DRAFT_111830</name>
</gene>
<reference evidence="2 3" key="1">
    <citation type="submission" date="2023-09" db="EMBL/GenBank/DDBJ databases">
        <title>Multi-omics analysis of a traditional fermented food reveals byproduct-associated fungal strains for waste-to-food upcycling.</title>
        <authorList>
            <consortium name="Lawrence Berkeley National Laboratory"/>
            <person name="Rekdal V.M."/>
            <person name="Villalobos-Escobedo J.M."/>
            <person name="Rodriguez-Valeron N."/>
            <person name="Garcia M.O."/>
            <person name="Vasquez D.P."/>
            <person name="Damayanti I."/>
            <person name="Sorensen P.M."/>
            <person name="Baidoo E.E."/>
            <person name="De Carvalho A.C."/>
            <person name="Riley R."/>
            <person name="Lipzen A."/>
            <person name="He G."/>
            <person name="Yan M."/>
            <person name="Haridas S."/>
            <person name="Daum C."/>
            <person name="Yoshinaga Y."/>
            <person name="Ng V."/>
            <person name="Grigoriev I.V."/>
            <person name="Munk R."/>
            <person name="Nuraida L."/>
            <person name="Wijaya C.H."/>
            <person name="Morales P.-C."/>
            <person name="Keasling J.D."/>
        </authorList>
    </citation>
    <scope>NUCLEOTIDE SEQUENCE [LARGE SCALE GENOMIC DNA]</scope>
    <source>
        <strain evidence="2 3">FGSC 2613</strain>
    </source>
</reference>
<sequence>MEMSGLKHFGNWFLGDVRNWIRFEYQDKQDMHVCHLQICMVKCIYLLCLGQLAQVQLSPQEQESPHMLIVVVGNWFGLGLVSWLVVKVPLIRNQRVLKKEKEGKHQIEVGGGVQFLYPKWKPYPRQQRYIAR</sequence>
<keyword evidence="1" id="KW-0472">Membrane</keyword>
<evidence type="ECO:0000313" key="3">
    <source>
        <dbReference type="Proteomes" id="UP001451303"/>
    </source>
</evidence>
<comment type="caution">
    <text evidence="2">The sequence shown here is derived from an EMBL/GenBank/DDBJ whole genome shotgun (WGS) entry which is preliminary data.</text>
</comment>
<evidence type="ECO:0000256" key="1">
    <source>
        <dbReference type="SAM" id="Phobius"/>
    </source>
</evidence>
<keyword evidence="1" id="KW-1133">Transmembrane helix</keyword>
<feature type="transmembrane region" description="Helical" evidence="1">
    <location>
        <begin position="33"/>
        <end position="53"/>
    </location>
</feature>
<name>A0ABR3D3K2_NEUIN</name>
<feature type="transmembrane region" description="Helical" evidence="1">
    <location>
        <begin position="65"/>
        <end position="86"/>
    </location>
</feature>
<accession>A0ABR3D3K2</accession>
<organism evidence="2 3">
    <name type="scientific">Neurospora intermedia</name>
    <dbReference type="NCBI Taxonomy" id="5142"/>
    <lineage>
        <taxon>Eukaryota</taxon>
        <taxon>Fungi</taxon>
        <taxon>Dikarya</taxon>
        <taxon>Ascomycota</taxon>
        <taxon>Pezizomycotina</taxon>
        <taxon>Sordariomycetes</taxon>
        <taxon>Sordariomycetidae</taxon>
        <taxon>Sordariales</taxon>
        <taxon>Sordariaceae</taxon>
        <taxon>Neurospora</taxon>
    </lineage>
</organism>
<dbReference type="EMBL" id="JAVLET010000013">
    <property type="protein sequence ID" value="KAL0466413.1"/>
    <property type="molecule type" value="Genomic_DNA"/>
</dbReference>
<evidence type="ECO:0008006" key="4">
    <source>
        <dbReference type="Google" id="ProtNLM"/>
    </source>
</evidence>
<evidence type="ECO:0000313" key="2">
    <source>
        <dbReference type="EMBL" id="KAL0466413.1"/>
    </source>
</evidence>
<proteinExistence type="predicted"/>